<gene>
    <name evidence="3" type="ORF">LS73_000805</name>
    <name evidence="2" type="ORF">NCTC12714_01146</name>
</gene>
<reference evidence="2 5" key="2">
    <citation type="submission" date="2018-06" db="EMBL/GenBank/DDBJ databases">
        <authorList>
            <consortium name="Pathogen Informatics"/>
            <person name="Doyle S."/>
        </authorList>
    </citation>
    <scope>NUCLEOTIDE SEQUENCE [LARGE SCALE GENOMIC DNA]</scope>
    <source>
        <strain evidence="2 5">NCTC12714</strain>
    </source>
</reference>
<dbReference type="EMBL" id="UGJE01000002">
    <property type="protein sequence ID" value="STQ86341.1"/>
    <property type="molecule type" value="Genomic_DNA"/>
</dbReference>
<dbReference type="AlphaFoldDB" id="A0A099U208"/>
<evidence type="ECO:0000313" key="2">
    <source>
        <dbReference type="EMBL" id="STQ86341.1"/>
    </source>
</evidence>
<evidence type="ECO:0000313" key="3">
    <source>
        <dbReference type="EMBL" id="TLE01701.1"/>
    </source>
</evidence>
<keyword evidence="1" id="KW-0472">Membrane</keyword>
<dbReference type="Proteomes" id="UP000029922">
    <property type="component" value="Unassembled WGS sequence"/>
</dbReference>
<evidence type="ECO:0000313" key="4">
    <source>
        <dbReference type="Proteomes" id="UP000029922"/>
    </source>
</evidence>
<dbReference type="EMBL" id="JRPD02000001">
    <property type="protein sequence ID" value="TLE01701.1"/>
    <property type="molecule type" value="Genomic_DNA"/>
</dbReference>
<proteinExistence type="predicted"/>
<sequence length="432" mass="51083">MISFYSSILNKFSTLLAKCSSSLVNYSYFPKLDLYQGLSSKQTNDYPFDDSLYDSNIINISQFSFESNISYVDKILGFMNHNKFYPYSKSRHWDLLVSLFNKKIRVIPLDLLQHKELIIQKQELYERKLDDVLLTKAKQTRIPLATHECQFILNYMDSTRVKFESFFVNSRLLCEESIESKSNIYYVNPLLIFSNLNMMFPNLSDYTVIFQDKHKHAIAHYRYGAIDFCAIIEKQIPLQNYYRNIDSIGEVIVCNLTSQSFTTSKSPTIESILSYVIKSNWHTSKDIEHYLEKFNISECFRILMINYFYSTNTSFLHNMLIIPKRFYIMQRRIILYGGIGILAVLLSSAYNLYLHYQQKLTIQKELTNYYQIINDEYHKKKSYTSVYSKIYDSINNNKSLNFSIEQHYNSQLRQWEDSKQNPPSNQIRASLN</sequence>
<protein>
    <recommendedName>
        <fullName evidence="6">Transmembrane protein</fullName>
    </recommendedName>
</protein>
<evidence type="ECO:0000313" key="5">
    <source>
        <dbReference type="Proteomes" id="UP000255139"/>
    </source>
</evidence>
<accession>A0A099U208</accession>
<dbReference type="STRING" id="216.LS73_02225"/>
<keyword evidence="1" id="KW-0812">Transmembrane</keyword>
<dbReference type="OrthoDB" id="5330085at2"/>
<dbReference type="Proteomes" id="UP000255139">
    <property type="component" value="Unassembled WGS sequence"/>
</dbReference>
<keyword evidence="5" id="KW-1185">Reference proteome</keyword>
<reference evidence="3 4" key="1">
    <citation type="journal article" date="2014" name="Genome Announc.">
        <title>Draft genome sequences of eight enterohepatic helicobacter species isolated from both laboratory and wild rodents.</title>
        <authorList>
            <person name="Sheh A."/>
            <person name="Shen Z."/>
            <person name="Fox J.G."/>
        </authorList>
    </citation>
    <scope>NUCLEOTIDE SEQUENCE [LARGE SCALE GENOMIC DNA]</scope>
    <source>
        <strain evidence="3 4">ST1</strain>
    </source>
</reference>
<feature type="transmembrane region" description="Helical" evidence="1">
    <location>
        <begin position="333"/>
        <end position="353"/>
    </location>
</feature>
<dbReference type="RefSeq" id="WP_034557086.1">
    <property type="nucleotide sequence ID" value="NZ_FZML01000010.1"/>
</dbReference>
<organism evidence="2 5">
    <name type="scientific">Helicobacter muridarum</name>
    <dbReference type="NCBI Taxonomy" id="216"/>
    <lineage>
        <taxon>Bacteria</taxon>
        <taxon>Pseudomonadati</taxon>
        <taxon>Campylobacterota</taxon>
        <taxon>Epsilonproteobacteria</taxon>
        <taxon>Campylobacterales</taxon>
        <taxon>Helicobacteraceae</taxon>
        <taxon>Helicobacter</taxon>
    </lineage>
</organism>
<keyword evidence="1" id="KW-1133">Transmembrane helix</keyword>
<evidence type="ECO:0000256" key="1">
    <source>
        <dbReference type="SAM" id="Phobius"/>
    </source>
</evidence>
<evidence type="ECO:0008006" key="6">
    <source>
        <dbReference type="Google" id="ProtNLM"/>
    </source>
</evidence>
<name>A0A099U208_9HELI</name>